<accession>A0A1J5S3R9</accession>
<dbReference type="Gene3D" id="3.30.200.20">
    <property type="entry name" value="Phosphorylase Kinase, domain 1"/>
    <property type="match status" value="1"/>
</dbReference>
<dbReference type="PANTHER" id="PTHR21064:SF6">
    <property type="entry name" value="AMINOGLYCOSIDE PHOSPHOTRANSFERASE DOMAIN-CONTAINING PROTEIN"/>
    <property type="match status" value="1"/>
</dbReference>
<dbReference type="GO" id="GO:0004413">
    <property type="term" value="F:homoserine kinase activity"/>
    <property type="evidence" value="ECO:0007669"/>
    <property type="project" value="UniProtKB-EC"/>
</dbReference>
<dbReference type="GO" id="GO:0009088">
    <property type="term" value="P:threonine biosynthetic process"/>
    <property type="evidence" value="ECO:0007669"/>
    <property type="project" value="UniProtKB-KW"/>
</dbReference>
<evidence type="ECO:0000313" key="9">
    <source>
        <dbReference type="EMBL" id="OIR03065.1"/>
    </source>
</evidence>
<dbReference type="Pfam" id="PF01636">
    <property type="entry name" value="APH"/>
    <property type="match status" value="1"/>
</dbReference>
<dbReference type="HAMAP" id="MF_00301">
    <property type="entry name" value="Homoser_kinase_2"/>
    <property type="match status" value="1"/>
</dbReference>
<dbReference type="InterPro" id="IPR050249">
    <property type="entry name" value="Pseudomonas-type_ThrB"/>
</dbReference>
<dbReference type="CDD" id="cd05153">
    <property type="entry name" value="HomoserineK_II"/>
    <property type="match status" value="1"/>
</dbReference>
<keyword evidence="5 9" id="KW-0418">Kinase</keyword>
<keyword evidence="6" id="KW-0067">ATP-binding</keyword>
<dbReference type="AlphaFoldDB" id="A0A1J5S3R9"/>
<dbReference type="GO" id="GO:0005524">
    <property type="term" value="F:ATP binding"/>
    <property type="evidence" value="ECO:0007669"/>
    <property type="project" value="UniProtKB-KW"/>
</dbReference>
<dbReference type="PANTHER" id="PTHR21064">
    <property type="entry name" value="AMINOGLYCOSIDE PHOSPHOTRANSFERASE DOMAIN-CONTAINING PROTEIN-RELATED"/>
    <property type="match status" value="1"/>
</dbReference>
<evidence type="ECO:0000256" key="1">
    <source>
        <dbReference type="ARBA" id="ARBA00022605"/>
    </source>
</evidence>
<dbReference type="InterPro" id="IPR011009">
    <property type="entry name" value="Kinase-like_dom_sf"/>
</dbReference>
<dbReference type="EC" id="2.7.1.39" evidence="9"/>
<keyword evidence="4" id="KW-0547">Nucleotide-binding</keyword>
<evidence type="ECO:0000256" key="4">
    <source>
        <dbReference type="ARBA" id="ARBA00022741"/>
    </source>
</evidence>
<feature type="domain" description="Aminoglycoside phosphotransferase" evidence="8">
    <location>
        <begin position="28"/>
        <end position="262"/>
    </location>
</feature>
<keyword evidence="3" id="KW-0791">Threonine biosynthesis</keyword>
<name>A0A1J5S3R9_9ZZZZ</name>
<proteinExistence type="inferred from homology"/>
<evidence type="ECO:0000259" key="8">
    <source>
        <dbReference type="Pfam" id="PF01636"/>
    </source>
</evidence>
<keyword evidence="1" id="KW-0028">Amino-acid biosynthesis</keyword>
<dbReference type="NCBIfam" id="TIGR00938">
    <property type="entry name" value="thrB_alt"/>
    <property type="match status" value="1"/>
</dbReference>
<evidence type="ECO:0000256" key="6">
    <source>
        <dbReference type="ARBA" id="ARBA00022840"/>
    </source>
</evidence>
<keyword evidence="2 9" id="KW-0808">Transferase</keyword>
<dbReference type="Gene3D" id="3.90.1200.10">
    <property type="match status" value="1"/>
</dbReference>
<dbReference type="NCBIfam" id="NF003558">
    <property type="entry name" value="PRK05231.1"/>
    <property type="match status" value="1"/>
</dbReference>
<reference evidence="9" key="1">
    <citation type="submission" date="2016-10" db="EMBL/GenBank/DDBJ databases">
        <title>Sequence of Gallionella enrichment culture.</title>
        <authorList>
            <person name="Poehlein A."/>
            <person name="Muehling M."/>
            <person name="Daniel R."/>
        </authorList>
    </citation>
    <scope>NUCLEOTIDE SEQUENCE</scope>
</reference>
<dbReference type="EMBL" id="MLJW01000069">
    <property type="protein sequence ID" value="OIR03065.1"/>
    <property type="molecule type" value="Genomic_DNA"/>
</dbReference>
<evidence type="ECO:0000256" key="3">
    <source>
        <dbReference type="ARBA" id="ARBA00022697"/>
    </source>
</evidence>
<evidence type="ECO:0000256" key="5">
    <source>
        <dbReference type="ARBA" id="ARBA00022777"/>
    </source>
</evidence>
<gene>
    <name evidence="9" type="primary">thrB_4</name>
    <name evidence="9" type="ORF">GALL_148430</name>
</gene>
<evidence type="ECO:0000256" key="2">
    <source>
        <dbReference type="ARBA" id="ARBA00022679"/>
    </source>
</evidence>
<comment type="caution">
    <text evidence="9">The sequence shown here is derived from an EMBL/GenBank/DDBJ whole genome shotgun (WGS) entry which is preliminary data.</text>
</comment>
<dbReference type="InterPro" id="IPR005280">
    <property type="entry name" value="Homoserine_kinase_II"/>
</dbReference>
<dbReference type="InterPro" id="IPR002575">
    <property type="entry name" value="Aminoglycoside_PTrfase"/>
</dbReference>
<comment type="similarity">
    <text evidence="7">Belongs to the pseudomonas-type ThrB family.</text>
</comment>
<evidence type="ECO:0000256" key="7">
    <source>
        <dbReference type="ARBA" id="ARBA00038240"/>
    </source>
</evidence>
<sequence>MAVFTRVTEQELAAWLTHYDLGTLTGMQDIPSGTDNTNYFIALAQGGHGADKVVKELVLTIFEHLTAEQIPFYLGLMAHFAKEDFPVPLPIVDRLGKLFSELMGKPAALVARMRGHWIETPTAAQCGQLGHLLGRMHLSGQGYAEEGANRCGIAWHQRSAAAVLKFLDPDEQELLRSELAVQTAFDQTRLPCGAIHADLFRDNVLWQNGIISGILDYYYAFTGALLYDLAVTVNDWCIDDRLRFNGERLHALLSAYRSERPLSVAELDAWPMELRRAALRFWLSRLYDFHLPHPSEIKSTKDPDHFRDLLIQHIRHPASISA</sequence>
<dbReference type="SUPFAM" id="SSF56112">
    <property type="entry name" value="Protein kinase-like (PK-like)"/>
    <property type="match status" value="1"/>
</dbReference>
<organism evidence="9">
    <name type="scientific">mine drainage metagenome</name>
    <dbReference type="NCBI Taxonomy" id="410659"/>
    <lineage>
        <taxon>unclassified sequences</taxon>
        <taxon>metagenomes</taxon>
        <taxon>ecological metagenomes</taxon>
    </lineage>
</organism>
<protein>
    <submittedName>
        <fullName evidence="9">Homoserine kinase</fullName>
        <ecNumber evidence="9">2.7.1.39</ecNumber>
    </submittedName>
</protein>